<gene>
    <name evidence="1" type="primary">gspM</name>
    <name evidence="1" type="ORF">RAH46_08210</name>
</gene>
<accession>A0ABY9QUG6</accession>
<organism evidence="1 2">
    <name type="scientific">Pseudomonas entomophila</name>
    <dbReference type="NCBI Taxonomy" id="312306"/>
    <lineage>
        <taxon>Bacteria</taxon>
        <taxon>Pseudomonadati</taxon>
        <taxon>Pseudomonadota</taxon>
        <taxon>Gammaproteobacteria</taxon>
        <taxon>Pseudomonadales</taxon>
        <taxon>Pseudomonadaceae</taxon>
        <taxon>Pseudomonas</taxon>
    </lineage>
</organism>
<keyword evidence="2" id="KW-1185">Reference proteome</keyword>
<dbReference type="GeneID" id="32807278"/>
<dbReference type="PROSITE" id="PS51257">
    <property type="entry name" value="PROKAR_LIPOPROTEIN"/>
    <property type="match status" value="1"/>
</dbReference>
<protein>
    <submittedName>
        <fullName evidence="1">Type II secretion system protein GspM</fullName>
    </submittedName>
</protein>
<dbReference type="RefSeq" id="WP_011535331.1">
    <property type="nucleotide sequence ID" value="NZ_CP132921.1"/>
</dbReference>
<sequence length="128" mass="14829">MSREWWQRRRMLLAWLLIALLACFLVLREGLGYWRELAQWRALAESAVGMRTGPTLSLERLRQSAQARRVELLEVQAQDEGWQVRGKVGDAQSLLDWLQALRTEGARLVQWGLSREGDGLRFDVQVQP</sequence>
<evidence type="ECO:0000313" key="1">
    <source>
        <dbReference type="EMBL" id="WMW07311.1"/>
    </source>
</evidence>
<dbReference type="EMBL" id="CP132921">
    <property type="protein sequence ID" value="WMW07311.1"/>
    <property type="molecule type" value="Genomic_DNA"/>
</dbReference>
<dbReference type="Proteomes" id="UP001183127">
    <property type="component" value="Chromosome"/>
</dbReference>
<reference evidence="1 2" key="1">
    <citation type="submission" date="2023-08" db="EMBL/GenBank/DDBJ databases">
        <title>Complete Genome Sequence of Pseudomonas entomophila TVIN A01.</title>
        <authorList>
            <person name="Shelke T."/>
            <person name="Mahar N.S."/>
            <person name="Gupta I."/>
            <person name="Gupta V."/>
        </authorList>
    </citation>
    <scope>NUCLEOTIDE SEQUENCE [LARGE SCALE GENOMIC DNA]</scope>
    <source>
        <strain evidence="1 2">TVIN-A01</strain>
    </source>
</reference>
<dbReference type="NCBIfam" id="TIGR04412">
    <property type="entry name" value="T2SS_GspM_XcpZ"/>
    <property type="match status" value="1"/>
</dbReference>
<proteinExistence type="predicted"/>
<evidence type="ECO:0000313" key="2">
    <source>
        <dbReference type="Proteomes" id="UP001183127"/>
    </source>
</evidence>
<name>A0ABY9QUG6_9PSED</name>
<dbReference type="InterPro" id="IPR030927">
    <property type="entry name" value="T2SS_GspM_XcpZ"/>
</dbReference>